<accession>A0A3P6R9T0</accession>
<dbReference type="InterPro" id="IPR015421">
    <property type="entry name" value="PyrdxlP-dep_Trfase_major"/>
</dbReference>
<keyword evidence="6" id="KW-0198">Cysteine biosynthesis</keyword>
<dbReference type="InterPro" id="IPR000277">
    <property type="entry name" value="Cys/Met-Metab_PyrdxlP-dep_enz"/>
</dbReference>
<evidence type="ECO:0000256" key="1">
    <source>
        <dbReference type="ARBA" id="ARBA00001933"/>
    </source>
</evidence>
<evidence type="ECO:0000256" key="5">
    <source>
        <dbReference type="ARBA" id="ARBA00022898"/>
    </source>
</evidence>
<evidence type="ECO:0000256" key="8">
    <source>
        <dbReference type="RuleBase" id="RU362118"/>
    </source>
</evidence>
<dbReference type="GO" id="GO:0004123">
    <property type="term" value="F:cystathionine gamma-lyase activity"/>
    <property type="evidence" value="ECO:0007669"/>
    <property type="project" value="TreeGrafter"/>
</dbReference>
<dbReference type="PANTHER" id="PTHR11808:SF15">
    <property type="entry name" value="CYSTATHIONINE GAMMA-LYASE"/>
    <property type="match status" value="1"/>
</dbReference>
<name>A0A3P6R9T0_CYLGO</name>
<dbReference type="InterPro" id="IPR054542">
    <property type="entry name" value="Cys_met_metab_PP"/>
</dbReference>
<comment type="cofactor">
    <cofactor evidence="1 8">
        <name>pyridoxal 5'-phosphate</name>
        <dbReference type="ChEBI" id="CHEBI:597326"/>
    </cofactor>
</comment>
<dbReference type="PANTHER" id="PTHR11808">
    <property type="entry name" value="TRANS-SULFURATION ENZYME FAMILY MEMBER"/>
    <property type="match status" value="1"/>
</dbReference>
<proteinExistence type="inferred from homology"/>
<feature type="non-terminal residue" evidence="9">
    <location>
        <position position="116"/>
    </location>
</feature>
<dbReference type="Proteomes" id="UP000271889">
    <property type="component" value="Unassembled WGS sequence"/>
</dbReference>
<gene>
    <name evidence="9" type="ORF">CGOC_LOCUS3965</name>
</gene>
<evidence type="ECO:0000256" key="2">
    <source>
        <dbReference type="ARBA" id="ARBA00005038"/>
    </source>
</evidence>
<dbReference type="GO" id="GO:0030170">
    <property type="term" value="F:pyridoxal phosphate binding"/>
    <property type="evidence" value="ECO:0007669"/>
    <property type="project" value="InterPro"/>
</dbReference>
<keyword evidence="6" id="KW-0028">Amino-acid biosynthesis</keyword>
<organism evidence="9 10">
    <name type="scientific">Cylicostephanus goldi</name>
    <name type="common">Nematode worm</name>
    <dbReference type="NCBI Taxonomy" id="71465"/>
    <lineage>
        <taxon>Eukaryota</taxon>
        <taxon>Metazoa</taxon>
        <taxon>Ecdysozoa</taxon>
        <taxon>Nematoda</taxon>
        <taxon>Chromadorea</taxon>
        <taxon>Rhabditida</taxon>
        <taxon>Rhabditina</taxon>
        <taxon>Rhabditomorpha</taxon>
        <taxon>Strongyloidea</taxon>
        <taxon>Strongylidae</taxon>
        <taxon>Cylicostephanus</taxon>
    </lineage>
</organism>
<keyword evidence="5 8" id="KW-0663">Pyridoxal phosphate</keyword>
<dbReference type="GO" id="GO:0019343">
    <property type="term" value="P:cysteine biosynthetic process via cystathionine"/>
    <property type="evidence" value="ECO:0007669"/>
    <property type="project" value="TreeGrafter"/>
</dbReference>
<evidence type="ECO:0000313" key="9">
    <source>
        <dbReference type="EMBL" id="VDK57379.1"/>
    </source>
</evidence>
<dbReference type="Pfam" id="PF01053">
    <property type="entry name" value="Cys_Met_Meta_PP"/>
    <property type="match status" value="1"/>
</dbReference>
<comment type="similarity">
    <text evidence="3 8">Belongs to the trans-sulfuration enzymes family.</text>
</comment>
<evidence type="ECO:0000256" key="4">
    <source>
        <dbReference type="ARBA" id="ARBA00012085"/>
    </source>
</evidence>
<evidence type="ECO:0000256" key="6">
    <source>
        <dbReference type="ARBA" id="ARBA00023192"/>
    </source>
</evidence>
<reference evidence="9 10" key="1">
    <citation type="submission" date="2018-11" db="EMBL/GenBank/DDBJ databases">
        <authorList>
            <consortium name="Pathogen Informatics"/>
        </authorList>
    </citation>
    <scope>NUCLEOTIDE SEQUENCE [LARGE SCALE GENOMIC DNA]</scope>
</reference>
<keyword evidence="10" id="KW-1185">Reference proteome</keyword>
<evidence type="ECO:0000256" key="3">
    <source>
        <dbReference type="ARBA" id="ARBA00009077"/>
    </source>
</evidence>
<evidence type="ECO:0000256" key="7">
    <source>
        <dbReference type="ARBA" id="ARBA00029853"/>
    </source>
</evidence>
<dbReference type="AlphaFoldDB" id="A0A3P6R9T0"/>
<dbReference type="GO" id="GO:0019346">
    <property type="term" value="P:transsulfuration"/>
    <property type="evidence" value="ECO:0007669"/>
    <property type="project" value="InterPro"/>
</dbReference>
<dbReference type="UniPathway" id="UPA00136">
    <property type="reaction ID" value="UER00202"/>
</dbReference>
<dbReference type="SUPFAM" id="SSF53383">
    <property type="entry name" value="PLP-dependent transferases"/>
    <property type="match status" value="1"/>
</dbReference>
<comment type="pathway">
    <text evidence="2">Amino-acid biosynthesis; L-cysteine biosynthesis; L-cysteine from L-homocysteine and L-serine: step 2/2.</text>
</comment>
<protein>
    <recommendedName>
        <fullName evidence="4">cystathionine gamma-lyase</fullName>
        <ecNumber evidence="4">4.4.1.1</ecNumber>
    </recommendedName>
    <alternativeName>
        <fullName evidence="7">Gamma-cystathionase</fullName>
    </alternativeName>
</protein>
<dbReference type="PROSITE" id="PS00868">
    <property type="entry name" value="CYS_MET_METAB_PP"/>
    <property type="match status" value="1"/>
</dbReference>
<dbReference type="Gene3D" id="3.40.640.10">
    <property type="entry name" value="Type I PLP-dependent aspartate aminotransferase-like (Major domain)"/>
    <property type="match status" value="1"/>
</dbReference>
<evidence type="ECO:0000313" key="10">
    <source>
        <dbReference type="Proteomes" id="UP000271889"/>
    </source>
</evidence>
<dbReference type="OrthoDB" id="3512640at2759"/>
<dbReference type="GO" id="GO:0005737">
    <property type="term" value="C:cytoplasm"/>
    <property type="evidence" value="ECO:0007669"/>
    <property type="project" value="TreeGrafter"/>
</dbReference>
<dbReference type="EC" id="4.4.1.1" evidence="4"/>
<dbReference type="InterPro" id="IPR015424">
    <property type="entry name" value="PyrdxlP-dep_Trfase"/>
</dbReference>
<sequence>MTDVGNVKRALKPTTKLIWVETPTNPLLKIIDIESLVRTVKEKRPQAIVRPLSLGADVVVHSCTKYINGHSDVVMGAAITNNEDIHEHLLFQQGAVGAIPSPFDCFLCNRGLKTLH</sequence>
<dbReference type="EMBL" id="UYRV01010353">
    <property type="protein sequence ID" value="VDK57379.1"/>
    <property type="molecule type" value="Genomic_DNA"/>
</dbReference>